<dbReference type="HAMAP" id="MF_01931">
    <property type="entry name" value="PurF"/>
    <property type="match status" value="1"/>
</dbReference>
<dbReference type="GO" id="GO:0006189">
    <property type="term" value="P:'de novo' IMP biosynthetic process"/>
    <property type="evidence" value="ECO:0007669"/>
    <property type="project" value="UniProtKB-UniRule"/>
</dbReference>
<dbReference type="Gene3D" id="3.60.20.10">
    <property type="entry name" value="Glutamine Phosphoribosylpyrophosphate, subunit 1, domain 1"/>
    <property type="match status" value="1"/>
</dbReference>
<dbReference type="EMBL" id="CP001100">
    <property type="protein sequence ID" value="ACF13225.1"/>
    <property type="molecule type" value="Genomic_DNA"/>
</dbReference>
<feature type="binding site" evidence="7 10">
    <location>
        <position position="376"/>
    </location>
    <ligand>
        <name>Mg(2+)</name>
        <dbReference type="ChEBI" id="CHEBI:18420"/>
    </ligand>
</feature>
<dbReference type="Proteomes" id="UP000001208">
    <property type="component" value="Chromosome"/>
</dbReference>
<dbReference type="OrthoDB" id="9801213at2"/>
<feature type="binding site" evidence="7 10">
    <location>
        <position position="308"/>
    </location>
    <ligand>
        <name>Mg(2+)</name>
        <dbReference type="ChEBI" id="CHEBI:18420"/>
    </ligand>
</feature>
<dbReference type="InterPro" id="IPR029057">
    <property type="entry name" value="PRTase-like"/>
</dbReference>
<feature type="binding site" evidence="7 11">
    <location>
        <position position="412"/>
    </location>
    <ligand>
        <name>[4Fe-4S] cluster</name>
        <dbReference type="ChEBI" id="CHEBI:49883"/>
    </ligand>
</feature>
<dbReference type="InterPro" id="IPR005854">
    <property type="entry name" value="PurF"/>
</dbReference>
<dbReference type="eggNOG" id="COG0034">
    <property type="taxonomic scope" value="Bacteria"/>
</dbReference>
<dbReference type="UniPathway" id="UPA00074">
    <property type="reaction ID" value="UER00124"/>
</dbReference>
<protein>
    <recommendedName>
        <fullName evidence="7">Amidophosphoribosyltransferase</fullName>
        <shortName evidence="7">ATase</shortName>
        <ecNumber evidence="7">2.4.2.14</ecNumber>
    </recommendedName>
    <alternativeName>
        <fullName evidence="7">Glutamine phosphoribosylpyrophosphate amidotransferase</fullName>
        <shortName evidence="7">GPATase</shortName>
    </alternativeName>
</protein>
<reference evidence="13 14" key="1">
    <citation type="submission" date="2008-06" db="EMBL/GenBank/DDBJ databases">
        <title>Complete sequence of Chloroherpeton thalassium ATCC 35110.</title>
        <authorList>
            <consortium name="US DOE Joint Genome Institute"/>
            <person name="Lucas S."/>
            <person name="Copeland A."/>
            <person name="Lapidus A."/>
            <person name="Glavina del Rio T."/>
            <person name="Dalin E."/>
            <person name="Tice H."/>
            <person name="Bruce D."/>
            <person name="Goodwin L."/>
            <person name="Pitluck S."/>
            <person name="Schmutz J."/>
            <person name="Larimer F."/>
            <person name="Land M."/>
            <person name="Hauser L."/>
            <person name="Kyrpides N."/>
            <person name="Mikhailova N."/>
            <person name="Liu Z."/>
            <person name="Li T."/>
            <person name="Zhao F."/>
            <person name="Overmann J."/>
            <person name="Bryant D.A."/>
            <person name="Richardson P."/>
        </authorList>
    </citation>
    <scope>NUCLEOTIDE SEQUENCE [LARGE SCALE GENOMIC DNA]</scope>
    <source>
        <strain evidence="14">ATCC 35110 / GB-78</strain>
    </source>
</reference>
<feature type="active site" description="Nucleophile" evidence="7 9">
    <location>
        <position position="2"/>
    </location>
</feature>
<dbReference type="CDD" id="cd06223">
    <property type="entry name" value="PRTases_typeI"/>
    <property type="match status" value="1"/>
</dbReference>
<dbReference type="KEGG" id="cts:Ctha_0756"/>
<gene>
    <name evidence="7" type="primary">purF</name>
    <name evidence="13" type="ordered locus">Ctha_0756</name>
</gene>
<evidence type="ECO:0000256" key="6">
    <source>
        <dbReference type="ARBA" id="ARBA00022962"/>
    </source>
</evidence>
<keyword evidence="7" id="KW-0004">4Fe-4S</keyword>
<proteinExistence type="inferred from homology"/>
<name>B3QWB2_CHLT3</name>
<dbReference type="PIRSF" id="PIRSF000485">
    <property type="entry name" value="Amd_phspho_trans"/>
    <property type="match status" value="1"/>
</dbReference>
<keyword evidence="5 7" id="KW-0658">Purine biosynthesis</keyword>
<evidence type="ECO:0000256" key="5">
    <source>
        <dbReference type="ARBA" id="ARBA00022755"/>
    </source>
</evidence>
<dbReference type="GO" id="GO:0009113">
    <property type="term" value="P:purine nucleobase biosynthetic process"/>
    <property type="evidence" value="ECO:0007669"/>
    <property type="project" value="UniProtKB-UniRule"/>
</dbReference>
<dbReference type="GO" id="GO:0000287">
    <property type="term" value="F:magnesium ion binding"/>
    <property type="evidence" value="ECO:0007669"/>
    <property type="project" value="UniProtKB-UniRule"/>
</dbReference>
<feature type="binding site" evidence="7 11">
    <location>
        <position position="468"/>
    </location>
    <ligand>
        <name>[4Fe-4S] cluster</name>
        <dbReference type="ChEBI" id="CHEBI:49883"/>
    </ligand>
</feature>
<dbReference type="STRING" id="517418.Ctha_0756"/>
<keyword evidence="14" id="KW-1185">Reference proteome</keyword>
<dbReference type="PROSITE" id="PS51278">
    <property type="entry name" value="GATASE_TYPE_2"/>
    <property type="match status" value="1"/>
</dbReference>
<evidence type="ECO:0000256" key="8">
    <source>
        <dbReference type="PIRNR" id="PIRNR000485"/>
    </source>
</evidence>
<comment type="cofactor">
    <cofactor evidence="7 10">
        <name>Mg(2+)</name>
        <dbReference type="ChEBI" id="CHEBI:18420"/>
    </cofactor>
    <text evidence="7 10">Binds 1 Mg(2+) ion per subunit.</text>
</comment>
<evidence type="ECO:0000259" key="12">
    <source>
        <dbReference type="PROSITE" id="PS51278"/>
    </source>
</evidence>
<evidence type="ECO:0000256" key="1">
    <source>
        <dbReference type="ARBA" id="ARBA00005209"/>
    </source>
</evidence>
<evidence type="ECO:0000256" key="4">
    <source>
        <dbReference type="ARBA" id="ARBA00022679"/>
    </source>
</evidence>
<evidence type="ECO:0000313" key="13">
    <source>
        <dbReference type="EMBL" id="ACF13225.1"/>
    </source>
</evidence>
<keyword evidence="7 11" id="KW-0408">Iron</keyword>
<keyword evidence="6 7" id="KW-0315">Glutamine amidotransferase</keyword>
<keyword evidence="4 7" id="KW-0808">Transferase</keyword>
<comment type="pathway">
    <text evidence="1 7 8">Purine metabolism; IMP biosynthesis via de novo pathway; N(1)-(5-phospho-D-ribosyl)glycinamide from 5-phospho-alpha-D-ribose 1-diphosphate: step 1/2.</text>
</comment>
<dbReference type="InterPro" id="IPR000836">
    <property type="entry name" value="PRTase_dom"/>
</dbReference>
<keyword evidence="7 10" id="KW-0479">Metal-binding</keyword>
<keyword evidence="3 7" id="KW-0328">Glycosyltransferase</keyword>
<feature type="binding site" evidence="7 11">
    <location>
        <position position="471"/>
    </location>
    <ligand>
        <name>[4Fe-4S] cluster</name>
        <dbReference type="ChEBI" id="CHEBI:49883"/>
    </ligand>
</feature>
<dbReference type="CDD" id="cd00715">
    <property type="entry name" value="GPATase_N"/>
    <property type="match status" value="1"/>
</dbReference>
<accession>B3QWB2</accession>
<dbReference type="PANTHER" id="PTHR11907">
    <property type="entry name" value="AMIDOPHOSPHORIBOSYLTRANSFERASE"/>
    <property type="match status" value="1"/>
</dbReference>
<dbReference type="MEROPS" id="C44.001"/>
<evidence type="ECO:0000256" key="10">
    <source>
        <dbReference type="PIRSR" id="PIRSR000485-2"/>
    </source>
</evidence>
<evidence type="ECO:0000256" key="2">
    <source>
        <dbReference type="ARBA" id="ARBA00010138"/>
    </source>
</evidence>
<comment type="function">
    <text evidence="7">Catalyzes the formation of phosphoribosylamine from phosphoribosylpyrophosphate (PRPP) and glutamine.</text>
</comment>
<comment type="catalytic activity">
    <reaction evidence="7 8">
        <text>5-phospho-beta-D-ribosylamine + L-glutamate + diphosphate = 5-phospho-alpha-D-ribose 1-diphosphate + L-glutamine + H2O</text>
        <dbReference type="Rhea" id="RHEA:14905"/>
        <dbReference type="ChEBI" id="CHEBI:15377"/>
        <dbReference type="ChEBI" id="CHEBI:29985"/>
        <dbReference type="ChEBI" id="CHEBI:33019"/>
        <dbReference type="ChEBI" id="CHEBI:58017"/>
        <dbReference type="ChEBI" id="CHEBI:58359"/>
        <dbReference type="ChEBI" id="CHEBI:58681"/>
        <dbReference type="EC" id="2.4.2.14"/>
    </reaction>
</comment>
<feature type="binding site" evidence="7 10">
    <location>
        <position position="375"/>
    </location>
    <ligand>
        <name>Mg(2+)</name>
        <dbReference type="ChEBI" id="CHEBI:18420"/>
    </ligand>
</feature>
<evidence type="ECO:0000256" key="11">
    <source>
        <dbReference type="PIRSR" id="PIRSR000485-3"/>
    </source>
</evidence>
<evidence type="ECO:0000256" key="9">
    <source>
        <dbReference type="PIRSR" id="PIRSR000485-1"/>
    </source>
</evidence>
<comment type="cofactor">
    <cofactor evidence="7 11">
        <name>[4Fe-4S] cluster</name>
        <dbReference type="ChEBI" id="CHEBI:49883"/>
    </cofactor>
    <text evidence="7 11">Binds 1 [4Fe-4S] cluster per subunit.</text>
</comment>
<evidence type="ECO:0000256" key="7">
    <source>
        <dbReference type="HAMAP-Rule" id="MF_01931"/>
    </source>
</evidence>
<feature type="domain" description="Glutamine amidotransferase type-2" evidence="12">
    <location>
        <begin position="2"/>
        <end position="234"/>
    </location>
</feature>
<dbReference type="HOGENOM" id="CLU_022389_3_3_10"/>
<dbReference type="NCBIfam" id="TIGR01134">
    <property type="entry name" value="purF"/>
    <property type="match status" value="1"/>
</dbReference>
<sequence>MCGIFGVFNSKEAASDTFYGLYALQHRGQEAAGIVVADYEESKKRAVFRFQKDFGLVSEIFSDEDFEKLTGRAAIGHNRYSTSGSAKLRQNIQPFSVNYKSGHLALAHNGTFTNARQLRSDLREKGVIFQATSDSELVLHLAARSTAKKPEEQIFDALSQIQGAYSIVILTDTQLIAARDPYGVRPLSLGIKKQSDSNADCTFVLASETCAFDIISAEYVREVEPGEIMIIDRMAVKTQEPRSLYLPKSQKRARCIFEFVYFSRPDSIIFNESVDKVRRKLGKNLAIESKIKPAEDENYLTVISVPDSSNTAALGFVTESNKHNVPARMELGLIRNHYVGRTFIHPGAESRELKVRSKYNIVRGVLKNRRIIVVDDSIVRGTTSKMLVKLLKEAQPKEIHLHISSPQIISPCFYGMDFPTRDQLIASMLESENDKIRKYLDVDSLTYLSHEGLLNSVPKHEDEESSYCTACFSGSYPIAINGANTDKYENDD</sequence>
<dbReference type="AlphaFoldDB" id="B3QWB2"/>
<organism evidence="13 14">
    <name type="scientific">Chloroherpeton thalassium (strain ATCC 35110 / GB-78)</name>
    <dbReference type="NCBI Taxonomy" id="517418"/>
    <lineage>
        <taxon>Bacteria</taxon>
        <taxon>Pseudomonadati</taxon>
        <taxon>Chlorobiota</taxon>
        <taxon>Chlorobiia</taxon>
        <taxon>Chlorobiales</taxon>
        <taxon>Chloroherpetonaceae</taxon>
        <taxon>Chloroherpeton</taxon>
    </lineage>
</organism>
<dbReference type="SUPFAM" id="SSF53271">
    <property type="entry name" value="PRTase-like"/>
    <property type="match status" value="1"/>
</dbReference>
<dbReference type="GO" id="GO:0051539">
    <property type="term" value="F:4 iron, 4 sulfur cluster binding"/>
    <property type="evidence" value="ECO:0007669"/>
    <property type="project" value="UniProtKB-KW"/>
</dbReference>
<dbReference type="InterPro" id="IPR017932">
    <property type="entry name" value="GATase_2_dom"/>
</dbReference>
<dbReference type="GO" id="GO:0004044">
    <property type="term" value="F:amidophosphoribosyltransferase activity"/>
    <property type="evidence" value="ECO:0007669"/>
    <property type="project" value="UniProtKB-UniRule"/>
</dbReference>
<evidence type="ECO:0000313" key="14">
    <source>
        <dbReference type="Proteomes" id="UP000001208"/>
    </source>
</evidence>
<dbReference type="SUPFAM" id="SSF56235">
    <property type="entry name" value="N-terminal nucleophile aminohydrolases (Ntn hydrolases)"/>
    <property type="match status" value="1"/>
</dbReference>
<dbReference type="Pfam" id="PF13522">
    <property type="entry name" value="GATase_6"/>
    <property type="match status" value="1"/>
</dbReference>
<dbReference type="InterPro" id="IPR029055">
    <property type="entry name" value="Ntn_hydrolases_N"/>
</dbReference>
<keyword evidence="7 10" id="KW-0460">Magnesium</keyword>
<dbReference type="EC" id="2.4.2.14" evidence="7"/>
<evidence type="ECO:0000256" key="3">
    <source>
        <dbReference type="ARBA" id="ARBA00022676"/>
    </source>
</evidence>
<dbReference type="Gene3D" id="3.40.50.2020">
    <property type="match status" value="1"/>
</dbReference>
<dbReference type="RefSeq" id="WP_012499309.1">
    <property type="nucleotide sequence ID" value="NC_011026.1"/>
</dbReference>
<comment type="similarity">
    <text evidence="2 7 8">In the C-terminal section; belongs to the purine/pyrimidine phosphoribosyltransferase family.</text>
</comment>
<feature type="binding site" evidence="7 11">
    <location>
        <position position="255"/>
    </location>
    <ligand>
        <name>[4Fe-4S] cluster</name>
        <dbReference type="ChEBI" id="CHEBI:49883"/>
    </ligand>
</feature>
<dbReference type="InterPro" id="IPR035584">
    <property type="entry name" value="PurF_N"/>
</dbReference>
<keyword evidence="7 11" id="KW-0411">Iron-sulfur</keyword>